<feature type="region of interest" description="Disordered" evidence="2">
    <location>
        <begin position="177"/>
        <end position="203"/>
    </location>
</feature>
<evidence type="ECO:0000256" key="2">
    <source>
        <dbReference type="SAM" id="MobiDB-lite"/>
    </source>
</evidence>
<dbReference type="RefSeq" id="WP_264772270.1">
    <property type="nucleotide sequence ID" value="NZ_JAPDOG010000011.1"/>
</dbReference>
<dbReference type="InterPro" id="IPR017115">
    <property type="entry name" value="Tellurite_resistance_TerA"/>
</dbReference>
<reference evidence="4 5" key="1">
    <citation type="submission" date="2022-10" db="EMBL/GenBank/DDBJ databases">
        <title>Defluviimonas sp. CAU 1641 isolated from mud.</title>
        <authorList>
            <person name="Kim W."/>
        </authorList>
    </citation>
    <scope>NUCLEOTIDE SEQUENCE [LARGE SCALE GENOMIC DNA]</scope>
    <source>
        <strain evidence="4 5">CAU 1641</strain>
    </source>
</reference>
<dbReference type="InterPro" id="IPR003325">
    <property type="entry name" value="TerD"/>
</dbReference>
<gene>
    <name evidence="4" type="ORF">OM960_13175</name>
</gene>
<dbReference type="Pfam" id="PF02342">
    <property type="entry name" value="TerD"/>
    <property type="match status" value="1"/>
</dbReference>
<protein>
    <submittedName>
        <fullName evidence="4">TerD domain-containing protein</fullName>
    </submittedName>
</protein>
<evidence type="ECO:0000313" key="4">
    <source>
        <dbReference type="EMBL" id="MCW3782537.1"/>
    </source>
</evidence>
<dbReference type="InterPro" id="IPR051324">
    <property type="entry name" value="Stress/Tellurium_Resist"/>
</dbReference>
<dbReference type="Proteomes" id="UP001207582">
    <property type="component" value="Unassembled WGS sequence"/>
</dbReference>
<organism evidence="4 5">
    <name type="scientific">Defluviimonas salinarum</name>
    <dbReference type="NCBI Taxonomy" id="2992147"/>
    <lineage>
        <taxon>Bacteria</taxon>
        <taxon>Pseudomonadati</taxon>
        <taxon>Pseudomonadota</taxon>
        <taxon>Alphaproteobacteria</taxon>
        <taxon>Rhodobacterales</taxon>
        <taxon>Paracoccaceae</taxon>
        <taxon>Albidovulum</taxon>
    </lineage>
</organism>
<dbReference type="PANTHER" id="PTHR32097">
    <property type="entry name" value="CAMP-BINDING PROTEIN 1-RELATED"/>
    <property type="match status" value="1"/>
</dbReference>
<evidence type="ECO:0000313" key="5">
    <source>
        <dbReference type="Proteomes" id="UP001207582"/>
    </source>
</evidence>
<dbReference type="EMBL" id="JAPDOG010000011">
    <property type="protein sequence ID" value="MCW3782537.1"/>
    <property type="molecule type" value="Genomic_DNA"/>
</dbReference>
<proteinExistence type="predicted"/>
<keyword evidence="1" id="KW-0778">Tellurium resistance</keyword>
<comment type="caution">
    <text evidence="4">The sequence shown here is derived from an EMBL/GenBank/DDBJ whole genome shotgun (WGS) entry which is preliminary data.</text>
</comment>
<feature type="compositionally biased region" description="Pro residues" evidence="2">
    <location>
        <begin position="188"/>
        <end position="199"/>
    </location>
</feature>
<keyword evidence="5" id="KW-1185">Reference proteome</keyword>
<sequence>MTTTLTPGANTAVPASTNLLVLQHGSIPGAEIDVSGFLVTASGKVRGDHDMAFYGQPSVAGGAVTFGGTANGETRFSLDLNRIPVEIEKVVFTATIHENRANFGAVREIAIILGGSGGQVLGQIPCQGRTETALILADLYRRNGQWKIRIVGQGFNGGLAALATHLGVEIAAPAPSAPTAAPAAERPAPTPPAPPPAPAAAPAAPRINLSKVSLTKETRTVSLKKDGGRFGKIRVNLNWNQKPSGGGIMKMFGPKPVDLDLGCFIEDRYGKRICVQALGNAFGDYGYFPYAKLLGDDRTGAVSDGEWLEINGEMWAEFNRVLIFAYIYDGAPNWRQTDGTIRILIPDQPEVEIRMNEYGASEGMCAVAMLENEGGRIKVSREMRFFRGHQIMDAHYGWGMRWVAGSK</sequence>
<feature type="compositionally biased region" description="Low complexity" evidence="2">
    <location>
        <begin position="177"/>
        <end position="187"/>
    </location>
</feature>
<name>A0ABT3J4C0_9RHOB</name>
<evidence type="ECO:0000256" key="1">
    <source>
        <dbReference type="ARBA" id="ARBA00022686"/>
    </source>
</evidence>
<dbReference type="PIRSF" id="PIRSF037118">
    <property type="entry name" value="Tellurite_resistance_TerA"/>
    <property type="match status" value="1"/>
</dbReference>
<dbReference type="Gene3D" id="2.60.60.30">
    <property type="entry name" value="sav2460 like domains"/>
    <property type="match status" value="2"/>
</dbReference>
<feature type="domain" description="TerD" evidence="3">
    <location>
        <begin position="28"/>
        <end position="165"/>
    </location>
</feature>
<accession>A0ABT3J4C0</accession>
<dbReference type="CDD" id="cd06974">
    <property type="entry name" value="TerD_like"/>
    <property type="match status" value="2"/>
</dbReference>
<dbReference type="PANTHER" id="PTHR32097:SF3">
    <property type="entry name" value="TELLURITE RESISTANCE PROTEIN"/>
    <property type="match status" value="1"/>
</dbReference>
<evidence type="ECO:0000259" key="3">
    <source>
        <dbReference type="Pfam" id="PF02342"/>
    </source>
</evidence>